<evidence type="ECO:0000313" key="1">
    <source>
        <dbReference type="EMBL" id="GGZ15150.1"/>
    </source>
</evidence>
<comment type="caution">
    <text evidence="1">The sequence shown here is derived from an EMBL/GenBank/DDBJ whole genome shotgun (WGS) entry which is preliminary data.</text>
</comment>
<proteinExistence type="predicted"/>
<dbReference type="Gene3D" id="3.40.50.720">
    <property type="entry name" value="NAD(P)-binding Rossmann-like Domain"/>
    <property type="match status" value="1"/>
</dbReference>
<reference evidence="1" key="2">
    <citation type="submission" date="2020-09" db="EMBL/GenBank/DDBJ databases">
        <authorList>
            <person name="Sun Q."/>
            <person name="Kim S."/>
        </authorList>
    </citation>
    <scope>NUCLEOTIDE SEQUENCE</scope>
    <source>
        <strain evidence="1">KCTC 32255</strain>
    </source>
</reference>
<evidence type="ECO:0000313" key="2">
    <source>
        <dbReference type="Proteomes" id="UP000648075"/>
    </source>
</evidence>
<dbReference type="EMBL" id="BMZA01000020">
    <property type="protein sequence ID" value="GGZ15150.1"/>
    <property type="molecule type" value="Genomic_DNA"/>
</dbReference>
<dbReference type="AlphaFoldDB" id="A0A918PLJ0"/>
<dbReference type="InterPro" id="IPR036291">
    <property type="entry name" value="NAD(P)-bd_dom_sf"/>
</dbReference>
<sequence>MRECNLIMAAQPIRVEIIGADLEQRWANASHVPALTVDRDFDPVAVGTQTESSARVPTEQFGGPHAVNDTQSLAEHPDVAIVGESAKVPCHRKLVQFAFDTGKMISCVWPRAHAVDRMCYWRWEIGALLVNSNNRPTTMVGLQLFGATEGDATHWPEAVTPEYACAPEMPTGRSLNIARAFFAVSRAGSN</sequence>
<name>A0A918PLJ0_9SPHN</name>
<reference evidence="1" key="1">
    <citation type="journal article" date="2014" name="Int. J. Syst. Evol. Microbiol.">
        <title>Complete genome sequence of Corynebacterium casei LMG S-19264T (=DSM 44701T), isolated from a smear-ripened cheese.</title>
        <authorList>
            <consortium name="US DOE Joint Genome Institute (JGI-PGF)"/>
            <person name="Walter F."/>
            <person name="Albersmeier A."/>
            <person name="Kalinowski J."/>
            <person name="Ruckert C."/>
        </authorList>
    </citation>
    <scope>NUCLEOTIDE SEQUENCE</scope>
    <source>
        <strain evidence="1">KCTC 32255</strain>
    </source>
</reference>
<dbReference type="Proteomes" id="UP000648075">
    <property type="component" value="Unassembled WGS sequence"/>
</dbReference>
<protein>
    <submittedName>
        <fullName evidence="1">Uncharacterized protein</fullName>
    </submittedName>
</protein>
<organism evidence="1 2">
    <name type="scientific">Novosphingobium colocasiae</name>
    <dbReference type="NCBI Taxonomy" id="1256513"/>
    <lineage>
        <taxon>Bacteria</taxon>
        <taxon>Pseudomonadati</taxon>
        <taxon>Pseudomonadota</taxon>
        <taxon>Alphaproteobacteria</taxon>
        <taxon>Sphingomonadales</taxon>
        <taxon>Sphingomonadaceae</taxon>
        <taxon>Novosphingobium</taxon>
    </lineage>
</organism>
<gene>
    <name evidence="1" type="ORF">GCM10011614_32580</name>
</gene>
<accession>A0A918PLJ0</accession>
<dbReference type="SUPFAM" id="SSF51735">
    <property type="entry name" value="NAD(P)-binding Rossmann-fold domains"/>
    <property type="match status" value="1"/>
</dbReference>
<keyword evidence="2" id="KW-1185">Reference proteome</keyword>
<dbReference type="RefSeq" id="WP_189622354.1">
    <property type="nucleotide sequence ID" value="NZ_BMZA01000020.1"/>
</dbReference>